<dbReference type="AlphaFoldDB" id="A0A9P5YBD0"/>
<dbReference type="Proteomes" id="UP000807353">
    <property type="component" value="Unassembled WGS sequence"/>
</dbReference>
<dbReference type="GO" id="GO:0008757">
    <property type="term" value="F:S-adenosylmethionine-dependent methyltransferase activity"/>
    <property type="evidence" value="ECO:0007669"/>
    <property type="project" value="InterPro"/>
</dbReference>
<comment type="caution">
    <text evidence="5">The sequence shown here is derived from an EMBL/GenBank/DDBJ whole genome shotgun (WGS) entry which is preliminary data.</text>
</comment>
<dbReference type="InterPro" id="IPR013216">
    <property type="entry name" value="Methyltransf_11"/>
</dbReference>
<proteinExistence type="inferred from homology"/>
<reference evidence="5" key="1">
    <citation type="submission" date="2020-11" db="EMBL/GenBank/DDBJ databases">
        <authorList>
            <consortium name="DOE Joint Genome Institute"/>
            <person name="Ahrendt S."/>
            <person name="Riley R."/>
            <person name="Andreopoulos W."/>
            <person name="Labutti K."/>
            <person name="Pangilinan J."/>
            <person name="Ruiz-Duenas F.J."/>
            <person name="Barrasa J.M."/>
            <person name="Sanchez-Garcia M."/>
            <person name="Camarero S."/>
            <person name="Miyauchi S."/>
            <person name="Serrano A."/>
            <person name="Linde D."/>
            <person name="Babiker R."/>
            <person name="Drula E."/>
            <person name="Ayuso-Fernandez I."/>
            <person name="Pacheco R."/>
            <person name="Padilla G."/>
            <person name="Ferreira P."/>
            <person name="Barriuso J."/>
            <person name="Kellner H."/>
            <person name="Castanera R."/>
            <person name="Alfaro M."/>
            <person name="Ramirez L."/>
            <person name="Pisabarro A.G."/>
            <person name="Kuo A."/>
            <person name="Tritt A."/>
            <person name="Lipzen A."/>
            <person name="He G."/>
            <person name="Yan M."/>
            <person name="Ng V."/>
            <person name="Cullen D."/>
            <person name="Martin F."/>
            <person name="Rosso M.-N."/>
            <person name="Henrissat B."/>
            <person name="Hibbett D."/>
            <person name="Martinez A.T."/>
            <person name="Grigoriev I.V."/>
        </authorList>
    </citation>
    <scope>NUCLEOTIDE SEQUENCE</scope>
    <source>
        <strain evidence="5">CBS 247.69</strain>
    </source>
</reference>
<keyword evidence="6" id="KW-1185">Reference proteome</keyword>
<gene>
    <name evidence="5" type="ORF">BDZ94DRAFT_1161378</name>
</gene>
<organism evidence="5 6">
    <name type="scientific">Collybia nuda</name>
    <dbReference type="NCBI Taxonomy" id="64659"/>
    <lineage>
        <taxon>Eukaryota</taxon>
        <taxon>Fungi</taxon>
        <taxon>Dikarya</taxon>
        <taxon>Basidiomycota</taxon>
        <taxon>Agaricomycotina</taxon>
        <taxon>Agaricomycetes</taxon>
        <taxon>Agaricomycetidae</taxon>
        <taxon>Agaricales</taxon>
        <taxon>Tricholomatineae</taxon>
        <taxon>Clitocybaceae</taxon>
        <taxon>Collybia</taxon>
    </lineage>
</organism>
<evidence type="ECO:0000256" key="2">
    <source>
        <dbReference type="ARBA" id="ARBA00022603"/>
    </source>
</evidence>
<accession>A0A9P5YBD0</accession>
<evidence type="ECO:0000256" key="3">
    <source>
        <dbReference type="ARBA" id="ARBA00022679"/>
    </source>
</evidence>
<dbReference type="EMBL" id="MU150252">
    <property type="protein sequence ID" value="KAF9464746.1"/>
    <property type="molecule type" value="Genomic_DNA"/>
</dbReference>
<dbReference type="InterPro" id="IPR029063">
    <property type="entry name" value="SAM-dependent_MTases_sf"/>
</dbReference>
<feature type="domain" description="Methyltransferase type 11" evidence="4">
    <location>
        <begin position="48"/>
        <end position="146"/>
    </location>
</feature>
<dbReference type="SUPFAM" id="SSF53335">
    <property type="entry name" value="S-adenosyl-L-methionine-dependent methyltransferases"/>
    <property type="match status" value="1"/>
</dbReference>
<evidence type="ECO:0000259" key="4">
    <source>
        <dbReference type="Pfam" id="PF08241"/>
    </source>
</evidence>
<evidence type="ECO:0000256" key="1">
    <source>
        <dbReference type="ARBA" id="ARBA00008361"/>
    </source>
</evidence>
<dbReference type="GO" id="GO:0032259">
    <property type="term" value="P:methylation"/>
    <property type="evidence" value="ECO:0007669"/>
    <property type="project" value="UniProtKB-KW"/>
</dbReference>
<evidence type="ECO:0000313" key="6">
    <source>
        <dbReference type="Proteomes" id="UP000807353"/>
    </source>
</evidence>
<dbReference type="InterPro" id="IPR051052">
    <property type="entry name" value="Diverse_substrate_MTase"/>
</dbReference>
<protein>
    <submittedName>
        <fullName evidence="5">S-adenosyl-L-methionine-dependent methyltransferase</fullName>
    </submittedName>
</protein>
<dbReference type="OrthoDB" id="66144at2759"/>
<dbReference type="CDD" id="cd02440">
    <property type="entry name" value="AdoMet_MTases"/>
    <property type="match status" value="1"/>
</dbReference>
<name>A0A9P5YBD0_9AGAR</name>
<comment type="similarity">
    <text evidence="1">Belongs to the methyltransferase superfamily.</text>
</comment>
<dbReference type="Pfam" id="PF08241">
    <property type="entry name" value="Methyltransf_11"/>
    <property type="match status" value="1"/>
</dbReference>
<keyword evidence="3" id="KW-0808">Transferase</keyword>
<dbReference type="PANTHER" id="PTHR44942:SF4">
    <property type="entry name" value="METHYLTRANSFERASE TYPE 11 DOMAIN-CONTAINING PROTEIN"/>
    <property type="match status" value="1"/>
</dbReference>
<keyword evidence="2 5" id="KW-0489">Methyltransferase</keyword>
<evidence type="ECO:0000313" key="5">
    <source>
        <dbReference type="EMBL" id="KAF9464746.1"/>
    </source>
</evidence>
<dbReference type="PANTHER" id="PTHR44942">
    <property type="entry name" value="METHYLTRANSF_11 DOMAIN-CONTAINING PROTEIN"/>
    <property type="match status" value="1"/>
</dbReference>
<dbReference type="Gene3D" id="3.40.50.150">
    <property type="entry name" value="Vaccinia Virus protein VP39"/>
    <property type="match status" value="1"/>
</dbReference>
<sequence>MDVHTVAKAGFGIGTNDLYDRARPSYQPLALSYIRHVIEKKTSINVAEIGAGTGIFTRALLAHPEWSSNVQAIKAVEPSDGMRNVFSRTVKDNRVTLSEGTFEKTGIDNQWADLIVIAQAFHWCPDFDRASAEFSRILKPHGAVVFIWNLEDRDTARWVAQLREHIEQHEDGTPQFRLGLWRKAFDTPSYQGAFLPPSEKSWTYTLPTNVGAVLSRAASKSYIAILPEDEKLRVQSSVKEIVEKGEDKVWIDESKGIFLYPYKCYVVVSQKK</sequence>